<dbReference type="SUPFAM" id="SSF51206">
    <property type="entry name" value="cAMP-binding domain-like"/>
    <property type="match status" value="2"/>
</dbReference>
<organism evidence="3 4">
    <name type="scientific">Daphnia pulex</name>
    <name type="common">Water flea</name>
    <dbReference type="NCBI Taxonomy" id="6669"/>
    <lineage>
        <taxon>Eukaryota</taxon>
        <taxon>Metazoa</taxon>
        <taxon>Ecdysozoa</taxon>
        <taxon>Arthropoda</taxon>
        <taxon>Crustacea</taxon>
        <taxon>Branchiopoda</taxon>
        <taxon>Diplostraca</taxon>
        <taxon>Cladocera</taxon>
        <taxon>Anomopoda</taxon>
        <taxon>Daphniidae</taxon>
        <taxon>Daphnia</taxon>
    </lineage>
</organism>
<evidence type="ECO:0000259" key="1">
    <source>
        <dbReference type="PROSITE" id="PS50042"/>
    </source>
</evidence>
<dbReference type="Pfam" id="PF00027">
    <property type="entry name" value="cNMP_binding"/>
    <property type="match status" value="1"/>
</dbReference>
<dbReference type="HOGENOM" id="CLU_1391517_0_0_1"/>
<dbReference type="OrthoDB" id="421051at2759"/>
<dbReference type="EMBL" id="GL733127">
    <property type="protein sequence ID" value="EFX63280.1"/>
    <property type="molecule type" value="Genomic_DNA"/>
</dbReference>
<sequence>MKEDAMKEDAMKDVTLVYVISGTLCVSQRAASKNNDVEMFLAYSGELVGGLAVLTGELSFFTVHSPSRLPHHIACIAMLSKSTFYSIMSEWPKVVLHIARTVIYRLSPFVRQIYFALDWVYIESGRVLYRQEDESDCTYIVLSSRLRSVITHHDGKKELVGEYGRGDLVGIVETLTQNPRSTTVMAVHVSESAKLP</sequence>
<reference evidence="3 4" key="1">
    <citation type="journal article" date="2011" name="Science">
        <title>The ecoresponsive genome of Daphnia pulex.</title>
        <authorList>
            <person name="Colbourne J.K."/>
            <person name="Pfrender M.E."/>
            <person name="Gilbert D."/>
            <person name="Thomas W.K."/>
            <person name="Tucker A."/>
            <person name="Oakley T.H."/>
            <person name="Tokishita S."/>
            <person name="Aerts A."/>
            <person name="Arnold G.J."/>
            <person name="Basu M.K."/>
            <person name="Bauer D.J."/>
            <person name="Caceres C.E."/>
            <person name="Carmel L."/>
            <person name="Casola C."/>
            <person name="Choi J.H."/>
            <person name="Detter J.C."/>
            <person name="Dong Q."/>
            <person name="Dusheyko S."/>
            <person name="Eads B.D."/>
            <person name="Frohlich T."/>
            <person name="Geiler-Samerotte K.A."/>
            <person name="Gerlach D."/>
            <person name="Hatcher P."/>
            <person name="Jogdeo S."/>
            <person name="Krijgsveld J."/>
            <person name="Kriventseva E.V."/>
            <person name="Kultz D."/>
            <person name="Laforsch C."/>
            <person name="Lindquist E."/>
            <person name="Lopez J."/>
            <person name="Manak J.R."/>
            <person name="Muller J."/>
            <person name="Pangilinan J."/>
            <person name="Patwardhan R.P."/>
            <person name="Pitluck S."/>
            <person name="Pritham E.J."/>
            <person name="Rechtsteiner A."/>
            <person name="Rho M."/>
            <person name="Rogozin I.B."/>
            <person name="Sakarya O."/>
            <person name="Salamov A."/>
            <person name="Schaack S."/>
            <person name="Shapiro H."/>
            <person name="Shiga Y."/>
            <person name="Skalitzky C."/>
            <person name="Smith Z."/>
            <person name="Souvorov A."/>
            <person name="Sung W."/>
            <person name="Tang Z."/>
            <person name="Tsuchiya D."/>
            <person name="Tu H."/>
            <person name="Vos H."/>
            <person name="Wang M."/>
            <person name="Wolf Y.I."/>
            <person name="Yamagata H."/>
            <person name="Yamada T."/>
            <person name="Ye Y."/>
            <person name="Shaw J.R."/>
            <person name="Andrews J."/>
            <person name="Crease T.J."/>
            <person name="Tang H."/>
            <person name="Lucas S.M."/>
            <person name="Robertson H.M."/>
            <person name="Bork P."/>
            <person name="Koonin E.V."/>
            <person name="Zdobnov E.M."/>
            <person name="Grigoriev I.V."/>
            <person name="Lynch M."/>
            <person name="Boore J.L."/>
        </authorList>
    </citation>
    <scope>NUCLEOTIDE SEQUENCE [LARGE SCALE GENOMIC DNA]</scope>
</reference>
<dbReference type="EMBL" id="GL732706">
    <property type="protein sequence ID" value="EFX66354.1"/>
    <property type="molecule type" value="Genomic_DNA"/>
</dbReference>
<evidence type="ECO:0000313" key="3">
    <source>
        <dbReference type="EMBL" id="EFX66354.1"/>
    </source>
</evidence>
<evidence type="ECO:0000313" key="2">
    <source>
        <dbReference type="EMBL" id="EFX63280.1"/>
    </source>
</evidence>
<dbReference type="InterPro" id="IPR000595">
    <property type="entry name" value="cNMP-bd_dom"/>
</dbReference>
<dbReference type="eggNOG" id="KOG2968">
    <property type="taxonomic scope" value="Eukaryota"/>
</dbReference>
<accession>E9HPI3</accession>
<feature type="domain" description="Cyclic nucleotide-binding" evidence="1">
    <location>
        <begin position="121"/>
        <end position="196"/>
    </location>
</feature>
<keyword evidence="4" id="KW-1185">Reference proteome</keyword>
<name>E9HPI3_DAPPU</name>
<dbReference type="Gene3D" id="2.60.120.10">
    <property type="entry name" value="Jelly Rolls"/>
    <property type="match status" value="2"/>
</dbReference>
<dbReference type="InterPro" id="IPR018490">
    <property type="entry name" value="cNMP-bd_dom_sf"/>
</dbReference>
<dbReference type="STRING" id="6669.E9HPI3"/>
<dbReference type="CDD" id="cd00038">
    <property type="entry name" value="CAP_ED"/>
    <property type="match status" value="1"/>
</dbReference>
<dbReference type="AlphaFoldDB" id="E9HPI3"/>
<dbReference type="KEGG" id="dpx:DAPPUDRAFT_116475"/>
<protein>
    <recommendedName>
        <fullName evidence="1">Cyclic nucleotide-binding domain-containing protein</fullName>
    </recommendedName>
</protein>
<dbReference type="KEGG" id="dpx:DAPPUDRAFT_119344"/>
<proteinExistence type="predicted"/>
<evidence type="ECO:0000313" key="4">
    <source>
        <dbReference type="Proteomes" id="UP000000305"/>
    </source>
</evidence>
<dbReference type="Proteomes" id="UP000000305">
    <property type="component" value="Unassembled WGS sequence"/>
</dbReference>
<dbReference type="InterPro" id="IPR014710">
    <property type="entry name" value="RmlC-like_jellyroll"/>
</dbReference>
<gene>
    <name evidence="3" type="ORF">DAPPUDRAFT_116475</name>
    <name evidence="2" type="ORF">DAPPUDRAFT_119344</name>
</gene>
<dbReference type="FunFam" id="2.60.120.10:FF:000593">
    <property type="entry name" value="AGAP000467-PA"/>
    <property type="match status" value="1"/>
</dbReference>
<dbReference type="PROSITE" id="PS50042">
    <property type="entry name" value="CNMP_BINDING_3"/>
    <property type="match status" value="1"/>
</dbReference>